<comment type="caution">
    <text evidence="1">The sequence shown here is derived from an EMBL/GenBank/DDBJ whole genome shotgun (WGS) entry which is preliminary data.</text>
</comment>
<keyword evidence="2" id="KW-1185">Reference proteome</keyword>
<dbReference type="RefSeq" id="WP_208343921.1">
    <property type="nucleotide sequence ID" value="NZ_CAWQFN010000416.1"/>
</dbReference>
<dbReference type="EMBL" id="JAALHA020000021">
    <property type="protein sequence ID" value="MDR9899052.1"/>
    <property type="molecule type" value="Genomic_DNA"/>
</dbReference>
<name>A0AAP5IF88_9CYAN</name>
<evidence type="ECO:0000313" key="1">
    <source>
        <dbReference type="EMBL" id="MDR9899052.1"/>
    </source>
</evidence>
<dbReference type="AlphaFoldDB" id="A0AAP5IF88"/>
<reference evidence="2" key="1">
    <citation type="journal article" date="2021" name="Science">
        <title>Hunting the eagle killer: A cyanobacterial neurotoxin causes vacuolar myelinopathy.</title>
        <authorList>
            <person name="Breinlinger S."/>
            <person name="Phillips T.J."/>
            <person name="Haram B.N."/>
            <person name="Mares J."/>
            <person name="Martinez Yerena J.A."/>
            <person name="Hrouzek P."/>
            <person name="Sobotka R."/>
            <person name="Henderson W.M."/>
            <person name="Schmieder P."/>
            <person name="Williams S.M."/>
            <person name="Lauderdale J.D."/>
            <person name="Wilde H.D."/>
            <person name="Gerrin W."/>
            <person name="Kust A."/>
            <person name="Washington J.W."/>
            <person name="Wagner C."/>
            <person name="Geier B."/>
            <person name="Liebeke M."/>
            <person name="Enke H."/>
            <person name="Niedermeyer T.H.J."/>
            <person name="Wilde S.B."/>
        </authorList>
    </citation>
    <scope>NUCLEOTIDE SEQUENCE [LARGE SCALE GENOMIC DNA]</scope>
    <source>
        <strain evidence="2">Thurmond2011</strain>
    </source>
</reference>
<protein>
    <submittedName>
        <fullName evidence="1">Uncharacterized protein</fullName>
    </submittedName>
</protein>
<dbReference type="Proteomes" id="UP000667802">
    <property type="component" value="Unassembled WGS sequence"/>
</dbReference>
<evidence type="ECO:0000313" key="2">
    <source>
        <dbReference type="Proteomes" id="UP000667802"/>
    </source>
</evidence>
<sequence length="102" mass="11537">MNQLNQTWGISKVAAPESLATILTKISWKKCRGFQLGHIHFLNISTRSDWVQEYAVVAPWGSLQLHIESLQFSLSDEDLELNTGGTVHTKEELDKVRAMIDN</sequence>
<accession>A0AAP5IF88</accession>
<gene>
    <name evidence="1" type="ORF">G7B40_031500</name>
</gene>
<proteinExistence type="predicted"/>
<organism evidence="1 2">
    <name type="scientific">Aetokthonos hydrillicola Thurmond2011</name>
    <dbReference type="NCBI Taxonomy" id="2712845"/>
    <lineage>
        <taxon>Bacteria</taxon>
        <taxon>Bacillati</taxon>
        <taxon>Cyanobacteriota</taxon>
        <taxon>Cyanophyceae</taxon>
        <taxon>Nostocales</taxon>
        <taxon>Hapalosiphonaceae</taxon>
        <taxon>Aetokthonos</taxon>
    </lineage>
</organism>